<dbReference type="SMART" id="SM00987">
    <property type="entry name" value="UreE_C"/>
    <property type="match status" value="1"/>
</dbReference>
<evidence type="ECO:0000256" key="1">
    <source>
        <dbReference type="ARBA" id="ARBA00006521"/>
    </source>
</evidence>
<name>A0ABU2MVN6_9ACTN</name>
<evidence type="ECO:0000313" key="13">
    <source>
        <dbReference type="Proteomes" id="UP001183246"/>
    </source>
</evidence>
<evidence type="ECO:0000256" key="9">
    <source>
        <dbReference type="ARBA" id="ARBA00023204"/>
    </source>
</evidence>
<dbReference type="InterPro" id="IPR036895">
    <property type="entry name" value="Uracil-DNA_glycosylase-like_sf"/>
</dbReference>
<keyword evidence="7" id="KW-0408">Iron</keyword>
<evidence type="ECO:0000256" key="8">
    <source>
        <dbReference type="ARBA" id="ARBA00023014"/>
    </source>
</evidence>
<dbReference type="InterPro" id="IPR005273">
    <property type="entry name" value="Ura-DNA_glyco_family4"/>
</dbReference>
<evidence type="ECO:0000313" key="12">
    <source>
        <dbReference type="EMBL" id="MDT0345358.1"/>
    </source>
</evidence>
<proteinExistence type="inferred from homology"/>
<dbReference type="EMBL" id="JAVREL010000014">
    <property type="protein sequence ID" value="MDT0345358.1"/>
    <property type="molecule type" value="Genomic_DNA"/>
</dbReference>
<protein>
    <recommendedName>
        <fullName evidence="2">Type-4 uracil-DNA glycosylase</fullName>
    </recommendedName>
</protein>
<evidence type="ECO:0000256" key="6">
    <source>
        <dbReference type="ARBA" id="ARBA00022801"/>
    </source>
</evidence>
<reference evidence="13" key="1">
    <citation type="submission" date="2023-07" db="EMBL/GenBank/DDBJ databases">
        <title>30 novel species of actinomycetes from the DSMZ collection.</title>
        <authorList>
            <person name="Nouioui I."/>
        </authorList>
    </citation>
    <scope>NUCLEOTIDE SEQUENCE [LARGE SCALE GENOMIC DNA]</scope>
    <source>
        <strain evidence="13">DSM 44938</strain>
    </source>
</reference>
<keyword evidence="9" id="KW-0234">DNA repair</keyword>
<dbReference type="PANTHER" id="PTHR33693:SF9">
    <property type="entry name" value="TYPE-4 URACIL-DNA GLYCOSYLASE"/>
    <property type="match status" value="1"/>
</dbReference>
<evidence type="ECO:0000256" key="5">
    <source>
        <dbReference type="ARBA" id="ARBA00022763"/>
    </source>
</evidence>
<evidence type="ECO:0000259" key="11">
    <source>
        <dbReference type="SMART" id="SM00986"/>
    </source>
</evidence>
<sequence length="220" mass="23601">MARGTRGPGPEDYDAGPYVPEDAGLPDLRRAAAGCEGCPLYRDATQTVFGAGDPAARVLLVGEEPGDREDRRGEPFVGPAGRVLTRAVEEAGIDPDDTYITNAIKHFKFGRPGGGKRRIHKPPSLRELTACKPWLQAELREISPEVVIALGASAGKALRGSSFRVTRERGVPQPLPLPGGEGSTMVATIHPSAILRADEEREAVYAEFVTDLRVAARLLR</sequence>
<dbReference type="Proteomes" id="UP001183246">
    <property type="component" value="Unassembled WGS sequence"/>
</dbReference>
<keyword evidence="4" id="KW-0479">Metal-binding</keyword>
<dbReference type="Gene3D" id="3.40.470.10">
    <property type="entry name" value="Uracil-DNA glycosylase-like domain"/>
    <property type="match status" value="1"/>
</dbReference>
<evidence type="ECO:0000256" key="2">
    <source>
        <dbReference type="ARBA" id="ARBA00019403"/>
    </source>
</evidence>
<accession>A0ABU2MVN6</accession>
<dbReference type="CDD" id="cd10030">
    <property type="entry name" value="UDG-F4_TTUDGA_SPO1dp_like"/>
    <property type="match status" value="1"/>
</dbReference>
<evidence type="ECO:0000256" key="4">
    <source>
        <dbReference type="ARBA" id="ARBA00022723"/>
    </source>
</evidence>
<evidence type="ECO:0000256" key="10">
    <source>
        <dbReference type="SAM" id="MobiDB-lite"/>
    </source>
</evidence>
<dbReference type="NCBIfam" id="TIGR03914">
    <property type="entry name" value="UDG_fam_dom"/>
    <property type="match status" value="1"/>
</dbReference>
<keyword evidence="13" id="KW-1185">Reference proteome</keyword>
<dbReference type="InterPro" id="IPR005122">
    <property type="entry name" value="Uracil-DNA_glycosylase-like"/>
</dbReference>
<keyword evidence="6" id="KW-0378">Hydrolase</keyword>
<dbReference type="Pfam" id="PF03167">
    <property type="entry name" value="UDG"/>
    <property type="match status" value="1"/>
</dbReference>
<dbReference type="PANTHER" id="PTHR33693">
    <property type="entry name" value="TYPE-5 URACIL-DNA GLYCOSYLASE"/>
    <property type="match status" value="1"/>
</dbReference>
<evidence type="ECO:0000256" key="7">
    <source>
        <dbReference type="ARBA" id="ARBA00023004"/>
    </source>
</evidence>
<organism evidence="12 13">
    <name type="scientific">Streptomyces litchfieldiae</name>
    <dbReference type="NCBI Taxonomy" id="3075543"/>
    <lineage>
        <taxon>Bacteria</taxon>
        <taxon>Bacillati</taxon>
        <taxon>Actinomycetota</taxon>
        <taxon>Actinomycetes</taxon>
        <taxon>Kitasatosporales</taxon>
        <taxon>Streptomycetaceae</taxon>
        <taxon>Streptomyces</taxon>
    </lineage>
</organism>
<dbReference type="SMART" id="SM00986">
    <property type="entry name" value="UDG"/>
    <property type="match status" value="1"/>
</dbReference>
<keyword evidence="8" id="KW-0411">Iron-sulfur</keyword>
<comment type="similarity">
    <text evidence="1">Belongs to the uracil-DNA glycosylase (UDG) superfamily. Type 4 (UDGa) family.</text>
</comment>
<evidence type="ECO:0000256" key="3">
    <source>
        <dbReference type="ARBA" id="ARBA00022485"/>
    </source>
</evidence>
<dbReference type="SUPFAM" id="SSF52141">
    <property type="entry name" value="Uracil-DNA glycosylase-like"/>
    <property type="match status" value="1"/>
</dbReference>
<keyword evidence="3" id="KW-0004">4Fe-4S</keyword>
<feature type="domain" description="Uracil-DNA glycosylase-like" evidence="11">
    <location>
        <begin position="49"/>
        <end position="213"/>
    </location>
</feature>
<gene>
    <name evidence="12" type="ORF">RM590_22545</name>
</gene>
<dbReference type="RefSeq" id="WP_311706492.1">
    <property type="nucleotide sequence ID" value="NZ_JAVREL010000014.1"/>
</dbReference>
<dbReference type="InterPro" id="IPR051536">
    <property type="entry name" value="UDG_Type-4/5"/>
</dbReference>
<comment type="caution">
    <text evidence="12">The sequence shown here is derived from an EMBL/GenBank/DDBJ whole genome shotgun (WGS) entry which is preliminary data.</text>
</comment>
<keyword evidence="5" id="KW-0227">DNA damage</keyword>
<feature type="region of interest" description="Disordered" evidence="10">
    <location>
        <begin position="1"/>
        <end position="24"/>
    </location>
</feature>